<dbReference type="AlphaFoldDB" id="A0A2P2P9Q3"/>
<proteinExistence type="predicted"/>
<name>A0A2P2P9Q3_RHIMU</name>
<accession>A0A2P2P9Q3</accession>
<dbReference type="PANTHER" id="PTHR36373:SF2">
    <property type="entry name" value="TPX2 CENTRAL DOMAIN-CONTAINING PROTEIN"/>
    <property type="match status" value="1"/>
</dbReference>
<organism evidence="1">
    <name type="scientific">Rhizophora mucronata</name>
    <name type="common">Asiatic mangrove</name>
    <dbReference type="NCBI Taxonomy" id="61149"/>
    <lineage>
        <taxon>Eukaryota</taxon>
        <taxon>Viridiplantae</taxon>
        <taxon>Streptophyta</taxon>
        <taxon>Embryophyta</taxon>
        <taxon>Tracheophyta</taxon>
        <taxon>Spermatophyta</taxon>
        <taxon>Magnoliopsida</taxon>
        <taxon>eudicotyledons</taxon>
        <taxon>Gunneridae</taxon>
        <taxon>Pentapetalae</taxon>
        <taxon>rosids</taxon>
        <taxon>fabids</taxon>
        <taxon>Malpighiales</taxon>
        <taxon>Rhizophoraceae</taxon>
        <taxon>Rhizophora</taxon>
    </lineage>
</organism>
<reference evidence="1" key="1">
    <citation type="submission" date="2018-02" db="EMBL/GenBank/DDBJ databases">
        <title>Rhizophora mucronata_Transcriptome.</title>
        <authorList>
            <person name="Meera S.P."/>
            <person name="Sreeshan A."/>
            <person name="Augustine A."/>
        </authorList>
    </citation>
    <scope>NUCLEOTIDE SEQUENCE</scope>
    <source>
        <tissue evidence="1">Leaf</tissue>
    </source>
</reference>
<dbReference type="EMBL" id="GGEC01070943">
    <property type="protein sequence ID" value="MBX51427.1"/>
    <property type="molecule type" value="Transcribed_RNA"/>
</dbReference>
<dbReference type="PANTHER" id="PTHR36373">
    <property type="entry name" value="EXPRESSED PROTEIN"/>
    <property type="match status" value="1"/>
</dbReference>
<sequence>METETIDWNNIDSVFVVDDTYENLGAPQWVDFSAPEDPPLDVDPWFCKADCKHPKTAEDYLKLTRNSKLKFLRSTSISEVLPFRDRRSGRYLYI</sequence>
<protein>
    <submittedName>
        <fullName evidence="1">Uncharacterized protein</fullName>
    </submittedName>
</protein>
<evidence type="ECO:0000313" key="1">
    <source>
        <dbReference type="EMBL" id="MBX51427.1"/>
    </source>
</evidence>